<organism evidence="1 2">
    <name type="scientific">Paramuricea clavata</name>
    <name type="common">Red gorgonian</name>
    <name type="synonym">Violescent sea-whip</name>
    <dbReference type="NCBI Taxonomy" id="317549"/>
    <lineage>
        <taxon>Eukaryota</taxon>
        <taxon>Metazoa</taxon>
        <taxon>Cnidaria</taxon>
        <taxon>Anthozoa</taxon>
        <taxon>Octocorallia</taxon>
        <taxon>Malacalcyonacea</taxon>
        <taxon>Plexauridae</taxon>
        <taxon>Paramuricea</taxon>
    </lineage>
</organism>
<dbReference type="PANTHER" id="PTHR47510">
    <property type="entry name" value="REVERSE TRANSCRIPTASE DOMAIN-CONTAINING PROTEIN"/>
    <property type="match status" value="1"/>
</dbReference>
<evidence type="ECO:0000313" key="1">
    <source>
        <dbReference type="EMBL" id="CAB4000490.1"/>
    </source>
</evidence>
<dbReference type="OrthoDB" id="5871067at2759"/>
<dbReference type="EMBL" id="CACRXK020003849">
    <property type="protein sequence ID" value="CAB4000490.1"/>
    <property type="molecule type" value="Genomic_DNA"/>
</dbReference>
<name>A0A6S7HBZ6_PARCT</name>
<dbReference type="Gene3D" id="3.60.10.10">
    <property type="entry name" value="Endonuclease/exonuclease/phosphatase"/>
    <property type="match status" value="1"/>
</dbReference>
<dbReference type="SUPFAM" id="SSF56219">
    <property type="entry name" value="DNase I-like"/>
    <property type="match status" value="1"/>
</dbReference>
<proteinExistence type="predicted"/>
<keyword evidence="2" id="KW-1185">Reference proteome</keyword>
<dbReference type="AlphaFoldDB" id="A0A6S7HBZ6"/>
<dbReference type="Proteomes" id="UP001152795">
    <property type="component" value="Unassembled WGS sequence"/>
</dbReference>
<dbReference type="PANTHER" id="PTHR47510:SF3">
    <property type="entry name" value="ENDO_EXONUCLEASE_PHOSPHATASE DOMAIN-CONTAINING PROTEIN"/>
    <property type="match status" value="1"/>
</dbReference>
<reference evidence="1" key="1">
    <citation type="submission" date="2020-04" db="EMBL/GenBank/DDBJ databases">
        <authorList>
            <person name="Alioto T."/>
            <person name="Alioto T."/>
            <person name="Gomez Garrido J."/>
        </authorList>
    </citation>
    <scope>NUCLEOTIDE SEQUENCE</scope>
    <source>
        <strain evidence="1">A484AB</strain>
    </source>
</reference>
<protein>
    <submittedName>
        <fullName evidence="1">Uncharacterized protein</fullName>
    </submittedName>
</protein>
<accession>A0A6S7HBZ6</accession>
<comment type="caution">
    <text evidence="1">The sequence shown here is derived from an EMBL/GenBank/DDBJ whole genome shotgun (WGS) entry which is preliminary data.</text>
</comment>
<dbReference type="InterPro" id="IPR036691">
    <property type="entry name" value="Endo/exonu/phosph_ase_sf"/>
</dbReference>
<gene>
    <name evidence="1" type="ORF">PACLA_8A009192</name>
</gene>
<sequence>MNNLELLIKKLEVLDIEINIIGDFNFDVGASPPNAPTKHFLDLCNLYQYHQLIKEPTRITERSSTTIDLFITNNPTMYVKSGVCHIGISDHSLVYAIRKLCVSRKDPRIIRSRQFRDFNANSFRYDLSLAPWHIIEEYENDPNLAWDAWKTIFLKISDIHAPKRSRKIRNKHSPWLTPELKKLMFERDRLKRIASKHDIEHNWSKYRSARNNVNRCIQDAKAAYYHNYFRNSFGDIKNTWKGVNELMGKNSHTNVISSIKVGDCNYTSSSDIRELQENTIAVIPPCGYKPENKQSVIALKMLAWIAERDNIAIRHARNHGEQRIGKYLVDGFNVETNTV</sequence>
<evidence type="ECO:0000313" key="2">
    <source>
        <dbReference type="Proteomes" id="UP001152795"/>
    </source>
</evidence>